<proteinExistence type="predicted"/>
<name>A0A645H371_9ZZZZ</name>
<comment type="caution">
    <text evidence="1">The sequence shown here is derived from an EMBL/GenBank/DDBJ whole genome shotgun (WGS) entry which is preliminary data.</text>
</comment>
<sequence length="126" mass="14182">MAKQQTVLGAGSQQAIWLYRPFCDQIIDHDTDIAIAAFQDERFFSLHSQRCIDTGDDALSGSFFITGCSVCLTSCKQILNQFCLQGKAQLMRFHDIVLDGVACPHHLGIFHPRHGTDQIKLNIFRQ</sequence>
<accession>A0A645H371</accession>
<dbReference type="EMBL" id="VSSQ01085205">
    <property type="protein sequence ID" value="MPN32936.1"/>
    <property type="molecule type" value="Genomic_DNA"/>
</dbReference>
<evidence type="ECO:0000313" key="1">
    <source>
        <dbReference type="EMBL" id="MPN32936.1"/>
    </source>
</evidence>
<protein>
    <submittedName>
        <fullName evidence="1">Uncharacterized protein</fullName>
    </submittedName>
</protein>
<dbReference type="AlphaFoldDB" id="A0A645H371"/>
<gene>
    <name evidence="1" type="ORF">SDC9_180419</name>
</gene>
<organism evidence="1">
    <name type="scientific">bioreactor metagenome</name>
    <dbReference type="NCBI Taxonomy" id="1076179"/>
    <lineage>
        <taxon>unclassified sequences</taxon>
        <taxon>metagenomes</taxon>
        <taxon>ecological metagenomes</taxon>
    </lineage>
</organism>
<dbReference type="AntiFam" id="ANF00087">
    <property type="entry name" value="Shadow ORF (opposite mnmG)"/>
</dbReference>
<reference evidence="1" key="1">
    <citation type="submission" date="2019-08" db="EMBL/GenBank/DDBJ databases">
        <authorList>
            <person name="Kucharzyk K."/>
            <person name="Murdoch R.W."/>
            <person name="Higgins S."/>
            <person name="Loffler F."/>
        </authorList>
    </citation>
    <scope>NUCLEOTIDE SEQUENCE</scope>
</reference>